<protein>
    <recommendedName>
        <fullName evidence="2">proline dehydrogenase</fullName>
        <ecNumber evidence="2">1.5.5.2</ecNumber>
    </recommendedName>
</protein>
<dbReference type="Pfam" id="PF01619">
    <property type="entry name" value="Pro_dh"/>
    <property type="match status" value="1"/>
</dbReference>
<comment type="pathway">
    <text evidence="1">Amino-acid degradation; L-proline degradation into L-glutamate; L-glutamate from L-proline: step 1/2.</text>
</comment>
<keyword evidence="6" id="KW-0560">Oxidoreductase</keyword>
<evidence type="ECO:0000256" key="6">
    <source>
        <dbReference type="ARBA" id="ARBA00023002"/>
    </source>
</evidence>
<evidence type="ECO:0000256" key="7">
    <source>
        <dbReference type="ARBA" id="ARBA00023062"/>
    </source>
</evidence>
<evidence type="ECO:0000256" key="9">
    <source>
        <dbReference type="PIRSR" id="PIRSR000196-1"/>
    </source>
</evidence>
<evidence type="ECO:0000256" key="10">
    <source>
        <dbReference type="PIRSR" id="PIRSR000196-2"/>
    </source>
</evidence>
<dbReference type="InterPro" id="IPR002872">
    <property type="entry name" value="Proline_DH_dom"/>
</dbReference>
<dbReference type="InterPro" id="IPR015659">
    <property type="entry name" value="Proline_oxidase"/>
</dbReference>
<organism evidence="12 13">
    <name type="scientific">Actinomadura hallensis</name>
    <dbReference type="NCBI Taxonomy" id="337895"/>
    <lineage>
        <taxon>Bacteria</taxon>
        <taxon>Bacillati</taxon>
        <taxon>Actinomycetota</taxon>
        <taxon>Actinomycetes</taxon>
        <taxon>Streptosporangiales</taxon>
        <taxon>Thermomonosporaceae</taxon>
        <taxon>Actinomadura</taxon>
    </lineage>
</organism>
<keyword evidence="5 10" id="KW-0274">FAD</keyword>
<sequence length="331" mass="36535">MIGGRAGHNLDGAGGEPAASTEGFAVLRQALLVASRSERVRRVVETAPFSDEVVRRFIAGETIEDALRVTGDLTAEGLLVTMDVLGEDTHDKERAEANVQHYVELLERLGAAGLGTRAEVSAKLSALGQTFDEDLALANARRICAAARDAGTTVTLDMEDHTTVDSTLRIVHELRRDFPDVGAVIQAYLRRAEEHCAELAYEGSRVRLCKGAYAAPSAVAFTDREEVDRSFVRCMKVLMAGKGYPMLATHDPRLIEIADALAVLHDRDPGSFEYQMLYGVRPQEQRRLAAQGAQVRVYVAYGREWYPYFMRRLAERPANLRLFLRSLAGRS</sequence>
<evidence type="ECO:0000313" key="13">
    <source>
        <dbReference type="Proteomes" id="UP000316706"/>
    </source>
</evidence>
<dbReference type="Gene3D" id="3.20.20.220">
    <property type="match status" value="1"/>
</dbReference>
<dbReference type="SUPFAM" id="SSF51730">
    <property type="entry name" value="FAD-linked oxidoreductase"/>
    <property type="match status" value="1"/>
</dbReference>
<feature type="binding site" evidence="9">
    <location>
        <position position="312"/>
    </location>
    <ligand>
        <name>substrate</name>
    </ligand>
</feature>
<feature type="binding site" evidence="10">
    <location>
        <position position="158"/>
    </location>
    <ligand>
        <name>FAD</name>
        <dbReference type="ChEBI" id="CHEBI:57692"/>
    </ligand>
</feature>
<keyword evidence="7" id="KW-0642">Proline metabolism</keyword>
<evidence type="ECO:0000313" key="12">
    <source>
        <dbReference type="EMBL" id="TQM71801.1"/>
    </source>
</evidence>
<dbReference type="EC" id="1.5.5.2" evidence="2"/>
<dbReference type="InterPro" id="IPR029041">
    <property type="entry name" value="FAD-linked_oxidoreductase-like"/>
</dbReference>
<dbReference type="GO" id="GO:0000166">
    <property type="term" value="F:nucleotide binding"/>
    <property type="evidence" value="ECO:0007669"/>
    <property type="project" value="UniProtKB-KW"/>
</dbReference>
<feature type="binding site" evidence="10">
    <location>
        <begin position="210"/>
        <end position="212"/>
    </location>
    <ligand>
        <name>FAD</name>
        <dbReference type="ChEBI" id="CHEBI:57692"/>
    </ligand>
</feature>
<comment type="caution">
    <text evidence="12">The sequence shown here is derived from an EMBL/GenBank/DDBJ whole genome shotgun (WGS) entry which is preliminary data.</text>
</comment>
<comment type="catalytic activity">
    <reaction evidence="8">
        <text>L-proline + a quinone = (S)-1-pyrroline-5-carboxylate + a quinol + H(+)</text>
        <dbReference type="Rhea" id="RHEA:23784"/>
        <dbReference type="ChEBI" id="CHEBI:15378"/>
        <dbReference type="ChEBI" id="CHEBI:17388"/>
        <dbReference type="ChEBI" id="CHEBI:24646"/>
        <dbReference type="ChEBI" id="CHEBI:60039"/>
        <dbReference type="ChEBI" id="CHEBI:132124"/>
        <dbReference type="EC" id="1.5.5.2"/>
    </reaction>
</comment>
<dbReference type="PANTHER" id="PTHR13914">
    <property type="entry name" value="PROLINE OXIDASE"/>
    <property type="match status" value="1"/>
</dbReference>
<dbReference type="Proteomes" id="UP000316706">
    <property type="component" value="Unassembled WGS sequence"/>
</dbReference>
<feature type="domain" description="Proline dehydrogenase" evidence="11">
    <location>
        <begin position="70"/>
        <end position="319"/>
    </location>
</feature>
<feature type="binding site" evidence="10">
    <location>
        <begin position="249"/>
        <end position="250"/>
    </location>
    <ligand>
        <name>FAD</name>
        <dbReference type="ChEBI" id="CHEBI:57692"/>
    </ligand>
</feature>
<evidence type="ECO:0000256" key="4">
    <source>
        <dbReference type="ARBA" id="ARBA00022741"/>
    </source>
</evidence>
<evidence type="ECO:0000256" key="2">
    <source>
        <dbReference type="ARBA" id="ARBA00012695"/>
    </source>
</evidence>
<dbReference type="PIRSF" id="PIRSF000196">
    <property type="entry name" value="Pro_dehydrog"/>
    <property type="match status" value="1"/>
</dbReference>
<evidence type="ECO:0000256" key="8">
    <source>
        <dbReference type="ARBA" id="ARBA00048779"/>
    </source>
</evidence>
<evidence type="ECO:0000256" key="1">
    <source>
        <dbReference type="ARBA" id="ARBA00004739"/>
    </source>
</evidence>
<dbReference type="GO" id="GO:0004657">
    <property type="term" value="F:proline dehydrogenase activity"/>
    <property type="evidence" value="ECO:0007669"/>
    <property type="project" value="UniProtKB-EC"/>
</dbReference>
<feature type="binding site" evidence="9">
    <location>
        <position position="123"/>
    </location>
    <ligand>
        <name>substrate</name>
    </ligand>
</feature>
<dbReference type="GO" id="GO:0010133">
    <property type="term" value="P:L-proline catabolic process to L-glutamate"/>
    <property type="evidence" value="ECO:0007669"/>
    <property type="project" value="UniProtKB-UniPathway"/>
</dbReference>
<dbReference type="AlphaFoldDB" id="A0A543IML6"/>
<evidence type="ECO:0000256" key="3">
    <source>
        <dbReference type="ARBA" id="ARBA00022630"/>
    </source>
</evidence>
<proteinExistence type="predicted"/>
<dbReference type="InterPro" id="IPR008219">
    <property type="entry name" value="PRODH_bac_arc"/>
</dbReference>
<feature type="binding site" evidence="10">
    <location>
        <position position="186"/>
    </location>
    <ligand>
        <name>FAD</name>
        <dbReference type="ChEBI" id="CHEBI:57692"/>
    </ligand>
</feature>
<comment type="cofactor">
    <cofactor evidence="10">
        <name>FAD</name>
        <dbReference type="ChEBI" id="CHEBI:57692"/>
    </cofactor>
    <text evidence="10">Binds 1 FAD per subunit.</text>
</comment>
<evidence type="ECO:0000256" key="5">
    <source>
        <dbReference type="ARBA" id="ARBA00022827"/>
    </source>
</evidence>
<keyword evidence="4 10" id="KW-0547">Nucleotide-binding</keyword>
<gene>
    <name evidence="12" type="ORF">FHX41_5577</name>
</gene>
<dbReference type="UniPathway" id="UPA00261">
    <property type="reaction ID" value="UER00373"/>
</dbReference>
<feature type="binding site" evidence="9">
    <location>
        <position position="311"/>
    </location>
    <ligand>
        <name>substrate</name>
    </ligand>
</feature>
<accession>A0A543IML6</accession>
<evidence type="ECO:0000259" key="11">
    <source>
        <dbReference type="Pfam" id="PF01619"/>
    </source>
</evidence>
<keyword evidence="3" id="KW-0285">Flavoprotein</keyword>
<dbReference type="EMBL" id="VFPO01000001">
    <property type="protein sequence ID" value="TQM71801.1"/>
    <property type="molecule type" value="Genomic_DNA"/>
</dbReference>
<reference evidence="12 13" key="1">
    <citation type="submission" date="2019-06" db="EMBL/GenBank/DDBJ databases">
        <title>Sequencing the genomes of 1000 actinobacteria strains.</title>
        <authorList>
            <person name="Klenk H.-P."/>
        </authorList>
    </citation>
    <scope>NUCLEOTIDE SEQUENCE [LARGE SCALE GENOMIC DNA]</scope>
    <source>
        <strain evidence="12 13">DSM 45043</strain>
    </source>
</reference>
<keyword evidence="13" id="KW-1185">Reference proteome</keyword>
<dbReference type="PANTHER" id="PTHR13914:SF0">
    <property type="entry name" value="PROLINE DEHYDROGENASE 1, MITOCHONDRIAL"/>
    <property type="match status" value="1"/>
</dbReference>
<name>A0A543IML6_9ACTN</name>